<evidence type="ECO:0000259" key="7">
    <source>
        <dbReference type="Pfam" id="PF02544"/>
    </source>
</evidence>
<feature type="transmembrane region" description="Helical" evidence="6">
    <location>
        <begin position="157"/>
        <end position="177"/>
    </location>
</feature>
<dbReference type="Proteomes" id="UP001479436">
    <property type="component" value="Unassembled WGS sequence"/>
</dbReference>
<gene>
    <name evidence="8" type="ORF">K7432_014450</name>
</gene>
<evidence type="ECO:0000313" key="8">
    <source>
        <dbReference type="EMBL" id="KAK9688296.1"/>
    </source>
</evidence>
<keyword evidence="9" id="KW-1185">Reference proteome</keyword>
<organism evidence="8 9">
    <name type="scientific">Basidiobolus ranarum</name>
    <dbReference type="NCBI Taxonomy" id="34480"/>
    <lineage>
        <taxon>Eukaryota</taxon>
        <taxon>Fungi</taxon>
        <taxon>Fungi incertae sedis</taxon>
        <taxon>Zoopagomycota</taxon>
        <taxon>Entomophthoromycotina</taxon>
        <taxon>Basidiobolomycetes</taxon>
        <taxon>Basidiobolales</taxon>
        <taxon>Basidiobolaceae</taxon>
        <taxon>Basidiobolus</taxon>
    </lineage>
</organism>
<dbReference type="EMBL" id="JASJQH010008518">
    <property type="protein sequence ID" value="KAK9688296.1"/>
    <property type="molecule type" value="Genomic_DNA"/>
</dbReference>
<evidence type="ECO:0000256" key="4">
    <source>
        <dbReference type="ARBA" id="ARBA00022989"/>
    </source>
</evidence>
<protein>
    <recommendedName>
        <fullName evidence="7">3-oxo-5-alpha-steroid 4-dehydrogenase C-terminal domain-containing protein</fullName>
    </recommendedName>
</protein>
<dbReference type="PROSITE" id="PS50244">
    <property type="entry name" value="S5A_REDUCTASE"/>
    <property type="match status" value="1"/>
</dbReference>
<feature type="transmembrane region" description="Helical" evidence="6">
    <location>
        <begin position="63"/>
        <end position="82"/>
    </location>
</feature>
<dbReference type="PANTHER" id="PTHR10556">
    <property type="entry name" value="3-OXO-5-ALPHA-STEROID 4-DEHYDROGENASE"/>
    <property type="match status" value="1"/>
</dbReference>
<evidence type="ECO:0000256" key="6">
    <source>
        <dbReference type="SAM" id="Phobius"/>
    </source>
</evidence>
<proteinExistence type="inferred from homology"/>
<feature type="transmembrane region" description="Helical" evidence="6">
    <location>
        <begin position="88"/>
        <end position="107"/>
    </location>
</feature>
<dbReference type="InterPro" id="IPR039357">
    <property type="entry name" value="SRD5A/TECR"/>
</dbReference>
<feature type="transmembrane region" description="Helical" evidence="6">
    <location>
        <begin position="26"/>
        <end position="51"/>
    </location>
</feature>
<evidence type="ECO:0000256" key="5">
    <source>
        <dbReference type="ARBA" id="ARBA00023136"/>
    </source>
</evidence>
<keyword evidence="4 6" id="KW-1133">Transmembrane helix</keyword>
<evidence type="ECO:0000256" key="3">
    <source>
        <dbReference type="ARBA" id="ARBA00022692"/>
    </source>
</evidence>
<comment type="similarity">
    <text evidence="2">Belongs to the steroid 5-alpha reductase family.</text>
</comment>
<sequence length="275" mass="31539">MEFLSFANHTHYDVQDPEVLLLNRVVYFYVLFPVIAIVFSCVFTSPYGMLANNVPLGTVPGKLGWMIMEAVSPIVYLLSFFVTSSTQSPQPTLTSYIFLGLWLTHYINRSFITVWRSPYRSPIPVIPFLSGIFFNIGNGYMNGRWVGVFGYYPKSHLLSGHFLLGVSIFLLGLIGNIQSDNILMKLRSNYHVDKEKNKYKIPYGLYFNYLSCPHYFFEILEWSGYAIATNSIPAFLFALCTASNLIPRAIQIHQWYKTTFIQYPTSRKAIIPLIL</sequence>
<dbReference type="InterPro" id="IPR001104">
    <property type="entry name" value="3-oxo-5_a-steroid_4-DH_C"/>
</dbReference>
<evidence type="ECO:0000313" key="9">
    <source>
        <dbReference type="Proteomes" id="UP001479436"/>
    </source>
</evidence>
<accession>A0ABR2VQ08</accession>
<name>A0ABR2VQ08_9FUNG</name>
<feature type="transmembrane region" description="Helical" evidence="6">
    <location>
        <begin position="119"/>
        <end position="137"/>
    </location>
</feature>
<dbReference type="Pfam" id="PF02544">
    <property type="entry name" value="Steroid_dh"/>
    <property type="match status" value="1"/>
</dbReference>
<keyword evidence="5 6" id="KW-0472">Membrane</keyword>
<keyword evidence="3 6" id="KW-0812">Transmembrane</keyword>
<evidence type="ECO:0000256" key="2">
    <source>
        <dbReference type="ARBA" id="ARBA00007742"/>
    </source>
</evidence>
<comment type="caution">
    <text evidence="8">The sequence shown here is derived from an EMBL/GenBank/DDBJ whole genome shotgun (WGS) entry which is preliminary data.</text>
</comment>
<feature type="domain" description="3-oxo-5-alpha-steroid 4-dehydrogenase C-terminal" evidence="7">
    <location>
        <begin position="122"/>
        <end position="275"/>
    </location>
</feature>
<dbReference type="PANTHER" id="PTHR10556:SF43">
    <property type="entry name" value="STEROID 5-ALPHA-REDUCTASE DET2"/>
    <property type="match status" value="1"/>
</dbReference>
<evidence type="ECO:0000256" key="1">
    <source>
        <dbReference type="ARBA" id="ARBA00004141"/>
    </source>
</evidence>
<reference evidence="8 9" key="1">
    <citation type="submission" date="2023-04" db="EMBL/GenBank/DDBJ databases">
        <title>Genome of Basidiobolus ranarum AG-B5.</title>
        <authorList>
            <person name="Stajich J.E."/>
            <person name="Carter-House D."/>
            <person name="Gryganskyi A."/>
        </authorList>
    </citation>
    <scope>NUCLEOTIDE SEQUENCE [LARGE SCALE GENOMIC DNA]</scope>
    <source>
        <strain evidence="8 9">AG-B5</strain>
    </source>
</reference>
<comment type="subcellular location">
    <subcellularLocation>
        <location evidence="1">Membrane</location>
        <topology evidence="1">Multi-pass membrane protein</topology>
    </subcellularLocation>
</comment>